<feature type="compositionally biased region" description="Low complexity" evidence="5">
    <location>
        <begin position="718"/>
        <end position="745"/>
    </location>
</feature>
<feature type="compositionally biased region" description="Low complexity" evidence="5">
    <location>
        <begin position="626"/>
        <end position="643"/>
    </location>
</feature>
<sequence>MSQGEGGTPNINMNNLNQMTNLAVAGVQVPGGMPMGHAPQNPNMPNGSGAKALERALLNTYIYDYFIRHDMYDSARAILQEAEVSTEPNTSVRRASPSRRSQKHDPDGNLINGIDDSMDGDRKDDGEGSERGADLPLPKVPQDSSGGSFLYDWWSLFWDIFGARTGKAVSGPAMTYVNQVQAKSREQQQRLLQITQAGGLMAGQIPGQFMAGYPNQMLRVPNGVMHTDDVLQQKNLARQAMVNNQRKQPFPQNPTQQQLQQQLKTQHQQQQIMQQQTMQRDQSVDGERPQSPAPGQNGSSPSKRPRIEGEFQPGTGRGQLQNMPAAGQNTTQAVLMHHGINPSTLTPAQFAQFHGSNPALQAKSIAAYAQNLRMHQQNAATAAMGNPALAKGVMPNAQMGGVSAAHGSPMVHQTSADGGQGINDFYNGGGMGRGGMNATGNHALQDYQMQLMLLEQQNKKRLMMARAEQDQITMRGNEPRPEGSVPFQSLSPSGTRAAPSPQPNSEIKRGTPKMGAQPGPGSPLPDGSNMQIQRGSPAASIAAFNGQPTIPNAAMMRPPSSHPGFPPHMNEQAMNPAMRQQMQAGRGQPMWPGNVPVANAQQAAAAQQQMAQLQAQAAQAQAQAQAQGQPQAQIPQVAPSPAASTGQPQNIGTPGQGRPGGPHQAMPPPSAPAANQTAGRTSPQVNAMPPTPTNKSGGAARKKDAKESRKQSRPNKKAAGAAAAAAAGAPTPSEADTPAPDTPMTPQNPNSFNAPGKVQGNFQNPAAAVAGGAAVAEAAANPAAAVGQPMTATESSENPGFGGVVDLGSLGPITNGDELMEFDFESFLNPDVTNTAADLNFDFSGFGTGMDDVTLDGP</sequence>
<feature type="compositionally biased region" description="Polar residues" evidence="5">
    <location>
        <begin position="673"/>
        <end position="685"/>
    </location>
</feature>
<evidence type="ECO:0000256" key="2">
    <source>
        <dbReference type="ARBA" id="ARBA00023015"/>
    </source>
</evidence>
<evidence type="ECO:0000256" key="3">
    <source>
        <dbReference type="ARBA" id="ARBA00023163"/>
    </source>
</evidence>
<accession>A0AAV9XI85</accession>
<evidence type="ECO:0000313" key="7">
    <source>
        <dbReference type="Proteomes" id="UP001365542"/>
    </source>
</evidence>
<dbReference type="AlphaFoldDB" id="A0AAV9XI85"/>
<keyword evidence="3" id="KW-0804">Transcription</keyword>
<protein>
    <recommendedName>
        <fullName evidence="8">LisH domain-containing protein</fullName>
    </recommendedName>
</protein>
<dbReference type="PANTHER" id="PTHR45093">
    <property type="entry name" value="TRANSCRIPTION ACTIVATOR MSS11"/>
    <property type="match status" value="1"/>
</dbReference>
<dbReference type="SMART" id="SM00667">
    <property type="entry name" value="LisH"/>
    <property type="match status" value="1"/>
</dbReference>
<keyword evidence="7" id="KW-1185">Reference proteome</keyword>
<evidence type="ECO:0000313" key="6">
    <source>
        <dbReference type="EMBL" id="KAK6539553.1"/>
    </source>
</evidence>
<dbReference type="EMBL" id="JAVHJO010000006">
    <property type="protein sequence ID" value="KAK6539553.1"/>
    <property type="molecule type" value="Genomic_DNA"/>
</dbReference>
<evidence type="ECO:0008006" key="8">
    <source>
        <dbReference type="Google" id="ProtNLM"/>
    </source>
</evidence>
<dbReference type="PROSITE" id="PS50896">
    <property type="entry name" value="LISH"/>
    <property type="match status" value="1"/>
</dbReference>
<keyword evidence="4" id="KW-0539">Nucleus</keyword>
<keyword evidence="2" id="KW-0805">Transcription regulation</keyword>
<gene>
    <name evidence="6" type="ORF">TWF694_009765</name>
</gene>
<feature type="compositionally biased region" description="Polar residues" evidence="5">
    <location>
        <begin position="644"/>
        <end position="653"/>
    </location>
</feature>
<feature type="compositionally biased region" description="Basic and acidic residues" evidence="5">
    <location>
        <begin position="119"/>
        <end position="133"/>
    </location>
</feature>
<feature type="region of interest" description="Disordered" evidence="5">
    <location>
        <begin position="474"/>
        <end position="537"/>
    </location>
</feature>
<proteinExistence type="predicted"/>
<reference evidence="6 7" key="1">
    <citation type="submission" date="2019-10" db="EMBL/GenBank/DDBJ databases">
        <authorList>
            <person name="Palmer J.M."/>
        </authorList>
    </citation>
    <scope>NUCLEOTIDE SEQUENCE [LARGE SCALE GENOMIC DNA]</scope>
    <source>
        <strain evidence="6 7">TWF694</strain>
    </source>
</reference>
<dbReference type="PANTHER" id="PTHR45093:SF2">
    <property type="entry name" value="LISH DOMAIN-CONTAINING PROTEIN"/>
    <property type="match status" value="1"/>
</dbReference>
<dbReference type="InterPro" id="IPR006594">
    <property type="entry name" value="LisH"/>
</dbReference>
<dbReference type="GO" id="GO:0005634">
    <property type="term" value="C:nucleus"/>
    <property type="evidence" value="ECO:0007669"/>
    <property type="project" value="UniProtKB-SubCell"/>
</dbReference>
<comment type="caution">
    <text evidence="6">The sequence shown here is derived from an EMBL/GenBank/DDBJ whole genome shotgun (WGS) entry which is preliminary data.</text>
</comment>
<feature type="compositionally biased region" description="Low complexity" evidence="5">
    <location>
        <begin position="248"/>
        <end position="281"/>
    </location>
</feature>
<dbReference type="Proteomes" id="UP001365542">
    <property type="component" value="Unassembled WGS sequence"/>
</dbReference>
<feature type="region of interest" description="Disordered" evidence="5">
    <location>
        <begin position="549"/>
        <end position="572"/>
    </location>
</feature>
<feature type="compositionally biased region" description="Polar residues" evidence="5">
    <location>
        <begin position="293"/>
        <end position="302"/>
    </location>
</feature>
<name>A0AAV9XI85_9PEZI</name>
<evidence type="ECO:0000256" key="5">
    <source>
        <dbReference type="SAM" id="MobiDB-lite"/>
    </source>
</evidence>
<feature type="region of interest" description="Disordered" evidence="5">
    <location>
        <begin position="247"/>
        <end position="323"/>
    </location>
</feature>
<evidence type="ECO:0000256" key="1">
    <source>
        <dbReference type="ARBA" id="ARBA00004123"/>
    </source>
</evidence>
<evidence type="ECO:0000256" key="4">
    <source>
        <dbReference type="ARBA" id="ARBA00023242"/>
    </source>
</evidence>
<comment type="subcellular location">
    <subcellularLocation>
        <location evidence="1">Nucleus</location>
    </subcellularLocation>
</comment>
<feature type="compositionally biased region" description="Basic and acidic residues" evidence="5">
    <location>
        <begin position="701"/>
        <end position="710"/>
    </location>
</feature>
<feature type="region of interest" description="Disordered" evidence="5">
    <location>
        <begin position="83"/>
        <end position="141"/>
    </location>
</feature>
<feature type="region of interest" description="Disordered" evidence="5">
    <location>
        <begin position="626"/>
        <end position="756"/>
    </location>
</feature>
<organism evidence="6 7">
    <name type="scientific">Orbilia ellipsospora</name>
    <dbReference type="NCBI Taxonomy" id="2528407"/>
    <lineage>
        <taxon>Eukaryota</taxon>
        <taxon>Fungi</taxon>
        <taxon>Dikarya</taxon>
        <taxon>Ascomycota</taxon>
        <taxon>Pezizomycotina</taxon>
        <taxon>Orbiliomycetes</taxon>
        <taxon>Orbiliales</taxon>
        <taxon>Orbiliaceae</taxon>
        <taxon>Orbilia</taxon>
    </lineage>
</organism>